<dbReference type="EMBL" id="CP107551">
    <property type="protein sequence ID" value="UYP17421.1"/>
    <property type="molecule type" value="Genomic_DNA"/>
</dbReference>
<dbReference type="EC" id="2.8.1.6" evidence="1"/>
<evidence type="ECO:0000313" key="2">
    <source>
        <dbReference type="Proteomes" id="UP001156484"/>
    </source>
</evidence>
<accession>A0ACD4DBL4</accession>
<evidence type="ECO:0000313" key="1">
    <source>
        <dbReference type="EMBL" id="UYP17421.1"/>
    </source>
</evidence>
<organism evidence="1 2">
    <name type="scientific">Rhodococcus sacchari</name>
    <dbReference type="NCBI Taxonomy" id="2962047"/>
    <lineage>
        <taxon>Bacteria</taxon>
        <taxon>Bacillati</taxon>
        <taxon>Actinomycetota</taxon>
        <taxon>Actinomycetes</taxon>
        <taxon>Mycobacteriales</taxon>
        <taxon>Nocardiaceae</taxon>
        <taxon>Rhodococcus</taxon>
    </lineage>
</organism>
<sequence>MTQAPARTDILEIARDQVLRRGVGLDRDQTLEVLNLPDERIDELLAVAHEVRMAWCGPEVEVEGIISLKTGGCPEDCHFCSQSGLFASPVRAARLDIPSLVEAAKQTAKTGATEFCIVAAVRGPDDRLLAQVAAGIEAIRNEVDIQIACSLGMLTQDQVDRLVGMGVHRYNHNLETARSYFPKVVTTHTWEERFETLRMVREAGMEVCCGGILGMGETVEQRAEFAADLAALEPDEVPLNFLNPRPGTPFGDLDVLPATEALKAVAAFRLALPRTILRFAGGREITLGDLGARKGILGGINAVIVGNYLTTLGRPAETDLDLLGELKMPIKALGETI</sequence>
<gene>
    <name evidence="1" type="primary">bioB</name>
    <name evidence="1" type="ORF">OED52_11960</name>
</gene>
<dbReference type="Proteomes" id="UP001156484">
    <property type="component" value="Chromosome"/>
</dbReference>
<protein>
    <submittedName>
        <fullName evidence="1">Biotin synthase BioB</fullName>
        <ecNumber evidence="1">2.8.1.6</ecNumber>
    </submittedName>
</protein>
<reference evidence="1" key="1">
    <citation type="submission" date="2022-10" db="EMBL/GenBank/DDBJ databases">
        <title>Rhodococcus ferula Z13 complete genome.</title>
        <authorList>
            <person name="Long X."/>
            <person name="Zang M."/>
        </authorList>
    </citation>
    <scope>NUCLEOTIDE SEQUENCE</scope>
    <source>
        <strain evidence="1">Z13</strain>
    </source>
</reference>
<keyword evidence="1" id="KW-0808">Transferase</keyword>
<keyword evidence="2" id="KW-1185">Reference proteome</keyword>
<proteinExistence type="predicted"/>
<name>A0ACD4DBL4_9NOCA</name>